<proteinExistence type="inferred from homology"/>
<organism evidence="4 5">
    <name type="scientific">Slackia equolifaciens</name>
    <dbReference type="NCBI Taxonomy" id="498718"/>
    <lineage>
        <taxon>Bacteria</taxon>
        <taxon>Bacillati</taxon>
        <taxon>Actinomycetota</taxon>
        <taxon>Coriobacteriia</taxon>
        <taxon>Eggerthellales</taxon>
        <taxon>Eggerthellaceae</taxon>
        <taxon>Slackia</taxon>
    </lineage>
</organism>
<keyword evidence="5" id="KW-1185">Reference proteome</keyword>
<evidence type="ECO:0000256" key="2">
    <source>
        <dbReference type="RuleBase" id="RU362039"/>
    </source>
</evidence>
<dbReference type="OrthoDB" id="9785951at2"/>
<reference evidence="5" key="1">
    <citation type="submission" date="2018-05" db="EMBL/GenBank/DDBJ databases">
        <title>Genome Sequencing of selected type strains of the family Eggerthellaceae.</title>
        <authorList>
            <person name="Danylec N."/>
            <person name="Stoll D.A."/>
            <person name="Doetsch A."/>
            <person name="Huch M."/>
        </authorList>
    </citation>
    <scope>NUCLEOTIDE SEQUENCE [LARGE SCALE GENOMIC DNA]</scope>
    <source>
        <strain evidence="5">DSM 24851</strain>
    </source>
</reference>
<gene>
    <name evidence="4" type="ORF">DMP06_10640</name>
</gene>
<evidence type="ECO:0000313" key="5">
    <source>
        <dbReference type="Proteomes" id="UP000269591"/>
    </source>
</evidence>
<dbReference type="EC" id="3.1.4.-" evidence="2"/>
<comment type="cofactor">
    <cofactor evidence="2">
        <name>a divalent metal cation</name>
        <dbReference type="ChEBI" id="CHEBI:60240"/>
    </cofactor>
</comment>
<evidence type="ECO:0000259" key="3">
    <source>
        <dbReference type="Pfam" id="PF12850"/>
    </source>
</evidence>
<protein>
    <recommendedName>
        <fullName evidence="2">Phosphoesterase</fullName>
        <ecNumber evidence="2">3.1.4.-</ecNumber>
    </recommendedName>
</protein>
<comment type="caution">
    <text evidence="4">The sequence shown here is derived from an EMBL/GenBank/DDBJ whole genome shotgun (WGS) entry which is preliminary data.</text>
</comment>
<dbReference type="InterPro" id="IPR024654">
    <property type="entry name" value="Calcineurin-like_PHP_lpxH"/>
</dbReference>
<keyword evidence="2" id="KW-0479">Metal-binding</keyword>
<dbReference type="NCBIfam" id="TIGR00040">
    <property type="entry name" value="yfcE"/>
    <property type="match status" value="1"/>
</dbReference>
<dbReference type="InterPro" id="IPR000979">
    <property type="entry name" value="Phosphodiesterase_MJ0936/Vps29"/>
</dbReference>
<dbReference type="GO" id="GO:0046872">
    <property type="term" value="F:metal ion binding"/>
    <property type="evidence" value="ECO:0007669"/>
    <property type="project" value="UniProtKB-KW"/>
</dbReference>
<dbReference type="Proteomes" id="UP000269591">
    <property type="component" value="Unassembled WGS sequence"/>
</dbReference>
<evidence type="ECO:0000313" key="4">
    <source>
        <dbReference type="EMBL" id="RNL37583.1"/>
    </source>
</evidence>
<name>A0A3N0ARX8_9ACTN</name>
<dbReference type="RefSeq" id="WP_123209705.1">
    <property type="nucleotide sequence ID" value="NZ_JBHTHO010000033.1"/>
</dbReference>
<dbReference type="InterPro" id="IPR029052">
    <property type="entry name" value="Metallo-depent_PP-like"/>
</dbReference>
<dbReference type="AlphaFoldDB" id="A0A3N0ARX8"/>
<evidence type="ECO:0000256" key="1">
    <source>
        <dbReference type="ARBA" id="ARBA00008950"/>
    </source>
</evidence>
<dbReference type="GO" id="GO:0016787">
    <property type="term" value="F:hydrolase activity"/>
    <property type="evidence" value="ECO:0007669"/>
    <property type="project" value="UniProtKB-UniRule"/>
</dbReference>
<sequence length="166" mass="17618">MLVGIISDTHGHLPRAAYFELADCDHIIHAGDIGGIEILEELRTLAPVTAVLGNNDIPEYGDSVGRYAAETIGDVRFLITHTPSGLQRALSGRTSALAPGDPAPWAAVHGHTHVPRIEHGAEAFPARMLVCPGSPVRPRGGSMPCVAKLTIEDGAVRDARIVELRL</sequence>
<accession>A0A3N0ARX8</accession>
<feature type="domain" description="Calcineurin-like phosphoesterase" evidence="3">
    <location>
        <begin position="1"/>
        <end position="153"/>
    </location>
</feature>
<dbReference type="Pfam" id="PF12850">
    <property type="entry name" value="Metallophos_2"/>
    <property type="match status" value="1"/>
</dbReference>
<dbReference type="SUPFAM" id="SSF56300">
    <property type="entry name" value="Metallo-dependent phosphatases"/>
    <property type="match status" value="1"/>
</dbReference>
<dbReference type="EMBL" id="QIBX01000025">
    <property type="protein sequence ID" value="RNL37583.1"/>
    <property type="molecule type" value="Genomic_DNA"/>
</dbReference>
<comment type="similarity">
    <text evidence="1 2">Belongs to the metallophosphoesterase superfamily. YfcE family.</text>
</comment>
<dbReference type="Gene3D" id="3.60.21.10">
    <property type="match status" value="1"/>
</dbReference>